<keyword evidence="3" id="KW-1003">Cell membrane</keyword>
<evidence type="ECO:0000256" key="4">
    <source>
        <dbReference type="ARBA" id="ARBA00022692"/>
    </source>
</evidence>
<dbReference type="RefSeq" id="WP_012638045.1">
    <property type="nucleotide sequence ID" value="NC_011901.1"/>
</dbReference>
<dbReference type="PANTHER" id="PTHR30489:SF0">
    <property type="entry name" value="LIPOPROTEIN-RELEASING SYSTEM TRANSMEMBRANE PROTEIN LOLE"/>
    <property type="match status" value="1"/>
</dbReference>
<dbReference type="PANTHER" id="PTHR30489">
    <property type="entry name" value="LIPOPROTEIN-RELEASING SYSTEM TRANSMEMBRANE PROTEIN LOLE"/>
    <property type="match status" value="1"/>
</dbReference>
<dbReference type="Proteomes" id="UP000002383">
    <property type="component" value="Chromosome"/>
</dbReference>
<keyword evidence="10" id="KW-1185">Reference proteome</keyword>
<feature type="transmembrane region" description="Helical" evidence="7">
    <location>
        <begin position="702"/>
        <end position="731"/>
    </location>
</feature>
<dbReference type="KEGG" id="tgr:Tgr7_1478"/>
<dbReference type="OrthoDB" id="5137249at2"/>
<feature type="domain" description="ABC3 transporter permease C-terminal" evidence="8">
    <location>
        <begin position="663"/>
        <end position="777"/>
    </location>
</feature>
<keyword evidence="6 7" id="KW-0472">Membrane</keyword>
<accession>B8GRK8</accession>
<feature type="transmembrane region" description="Helical" evidence="7">
    <location>
        <begin position="20"/>
        <end position="40"/>
    </location>
</feature>
<proteinExistence type="inferred from homology"/>
<dbReference type="STRING" id="396588.Tgr7_1478"/>
<dbReference type="GO" id="GO:0098797">
    <property type="term" value="C:plasma membrane protein complex"/>
    <property type="evidence" value="ECO:0007669"/>
    <property type="project" value="TreeGrafter"/>
</dbReference>
<evidence type="ECO:0000313" key="9">
    <source>
        <dbReference type="EMBL" id="ACL72562.1"/>
    </source>
</evidence>
<sequence>MNALYRKLARELWHLRGQVLAIAVVIAGGMATLVMSLTSLDALSLTRDAYYRDYRFADIFVTIKRAPESLREAVENIPGVQQVETRVVSGANLDIPGFVDPATGILISLPDGRNSELNRLFLRTGRLPEAGRSGEAVVNEAFAQAHGFVPGDRIGAIINGRLQHIEIVGIVLSPEYIYHVAPGELFPDFARLGILWMNRSQLAAAFDMDGAFNDLVLTLTRDARSGDVIDRLDALLAPYGGQGAVGREDQLSHRYLDVELGQLRTMATVFPAIFLAVAAFLLNVVLTRLINTQRDQLGILKAFGYSNLNVGLHYAQMVLVILVIGLMLGTAVGLWLGSMMAALYQDFFRFPYLELQLQARSVALGTLVTLAAGLLGTAMALVRAVRIPPAEAMRPEPAPVFRATLVERLGLQRLFSQPSRMILRNIERRPFKALLSVTGIAFACGILVLGGYQEGAITYLIKVQYGQAQRDDLTVVFTEPTSRRAMYELAALSGVDHVEPFRSAAVRLSKGQAVYRTAIRGVEPDSRLHRILDDRLQVVTLPPEGLVLNDFLADHLDARPGDTVWVEFLEGRREQLPVPVTDVIREFTGASAYMDLDALNRIMREGTAISGVWLAVDHEHRDEIVDVLKDVPRVAGVTDRLKAIQNFMDSMAEIVLTFAFFSTLLAGSIAFGVVYNSARIALTERARELASLRVLGLTRGEISYILLGELFLIALAAILPGFLIGKALVYLLVGTMDSDLYRVPLVITPDAYAFAAAVILVATVLSALVVLRRLNRLDLVEVLKSRE</sequence>
<evidence type="ECO:0000313" key="10">
    <source>
        <dbReference type="Proteomes" id="UP000002383"/>
    </source>
</evidence>
<evidence type="ECO:0000256" key="1">
    <source>
        <dbReference type="ARBA" id="ARBA00004651"/>
    </source>
</evidence>
<feature type="domain" description="ABC3 transporter permease C-terminal" evidence="8">
    <location>
        <begin position="269"/>
        <end position="389"/>
    </location>
</feature>
<dbReference type="AlphaFoldDB" id="B8GRK8"/>
<organism evidence="9 10">
    <name type="scientific">Thioalkalivibrio sulfidiphilus (strain HL-EbGR7)</name>
    <dbReference type="NCBI Taxonomy" id="396588"/>
    <lineage>
        <taxon>Bacteria</taxon>
        <taxon>Pseudomonadati</taxon>
        <taxon>Pseudomonadota</taxon>
        <taxon>Gammaproteobacteria</taxon>
        <taxon>Chromatiales</taxon>
        <taxon>Ectothiorhodospiraceae</taxon>
        <taxon>Thioalkalivibrio</taxon>
    </lineage>
</organism>
<feature type="transmembrane region" description="Helical" evidence="7">
    <location>
        <begin position="433"/>
        <end position="452"/>
    </location>
</feature>
<name>B8GRK8_THISH</name>
<comment type="subcellular location">
    <subcellularLocation>
        <location evidence="1">Cell membrane</location>
        <topology evidence="1">Multi-pass membrane protein</topology>
    </subcellularLocation>
</comment>
<feature type="transmembrane region" description="Helical" evidence="7">
    <location>
        <begin position="364"/>
        <end position="385"/>
    </location>
</feature>
<gene>
    <name evidence="9" type="ordered locus">Tgr7_1478</name>
</gene>
<dbReference type="InterPro" id="IPR003838">
    <property type="entry name" value="ABC3_permease_C"/>
</dbReference>
<dbReference type="Pfam" id="PF02687">
    <property type="entry name" value="FtsX"/>
    <property type="match status" value="2"/>
</dbReference>
<keyword evidence="4 7" id="KW-0812">Transmembrane</keyword>
<dbReference type="GO" id="GO:0044874">
    <property type="term" value="P:lipoprotein localization to outer membrane"/>
    <property type="evidence" value="ECO:0007669"/>
    <property type="project" value="TreeGrafter"/>
</dbReference>
<reference evidence="9 10" key="1">
    <citation type="journal article" date="2011" name="Stand. Genomic Sci.">
        <title>Complete genome sequence of 'Thioalkalivibrio sulfidophilus' HL-EbGr7.</title>
        <authorList>
            <person name="Muyzer G."/>
            <person name="Sorokin D.Y."/>
            <person name="Mavromatis K."/>
            <person name="Lapidus A."/>
            <person name="Clum A."/>
            <person name="Ivanova N."/>
            <person name="Pati A."/>
            <person name="d'Haeseleer P."/>
            <person name="Woyke T."/>
            <person name="Kyrpides N.C."/>
        </authorList>
    </citation>
    <scope>NUCLEOTIDE SEQUENCE [LARGE SCALE GENOMIC DNA]</scope>
    <source>
        <strain evidence="9 10">HL-EbGR7</strain>
    </source>
</reference>
<protein>
    <recommendedName>
        <fullName evidence="8">ABC3 transporter permease C-terminal domain-containing protein</fullName>
    </recommendedName>
</protein>
<evidence type="ECO:0000256" key="3">
    <source>
        <dbReference type="ARBA" id="ARBA00022475"/>
    </source>
</evidence>
<evidence type="ECO:0000256" key="7">
    <source>
        <dbReference type="SAM" id="Phobius"/>
    </source>
</evidence>
<dbReference type="EMBL" id="CP001339">
    <property type="protein sequence ID" value="ACL72562.1"/>
    <property type="molecule type" value="Genomic_DNA"/>
</dbReference>
<feature type="transmembrane region" description="Helical" evidence="7">
    <location>
        <begin position="654"/>
        <end position="675"/>
    </location>
</feature>
<feature type="transmembrane region" description="Helical" evidence="7">
    <location>
        <begin position="311"/>
        <end position="344"/>
    </location>
</feature>
<evidence type="ECO:0000256" key="2">
    <source>
        <dbReference type="ARBA" id="ARBA00005236"/>
    </source>
</evidence>
<evidence type="ECO:0000259" key="8">
    <source>
        <dbReference type="Pfam" id="PF02687"/>
    </source>
</evidence>
<keyword evidence="5 7" id="KW-1133">Transmembrane helix</keyword>
<dbReference type="HOGENOM" id="CLU_005531_2_0_6"/>
<evidence type="ECO:0000256" key="6">
    <source>
        <dbReference type="ARBA" id="ARBA00023136"/>
    </source>
</evidence>
<dbReference type="InterPro" id="IPR051447">
    <property type="entry name" value="Lipoprotein-release_system"/>
</dbReference>
<feature type="transmembrane region" description="Helical" evidence="7">
    <location>
        <begin position="269"/>
        <end position="290"/>
    </location>
</feature>
<comment type="similarity">
    <text evidence="2">Belongs to the ABC-4 integral membrane protein family. LolC/E subfamily.</text>
</comment>
<evidence type="ECO:0000256" key="5">
    <source>
        <dbReference type="ARBA" id="ARBA00022989"/>
    </source>
</evidence>
<feature type="transmembrane region" description="Helical" evidence="7">
    <location>
        <begin position="751"/>
        <end position="771"/>
    </location>
</feature>
<dbReference type="eggNOG" id="COG0577">
    <property type="taxonomic scope" value="Bacteria"/>
</dbReference>